<dbReference type="PANTHER" id="PTHR30383">
    <property type="entry name" value="THIOESTERASE 1/PROTEASE 1/LYSOPHOSPHOLIPASE L1"/>
    <property type="match status" value="1"/>
</dbReference>
<feature type="domain" description="SGNH hydrolase-type esterase" evidence="1">
    <location>
        <begin position="13"/>
        <end position="223"/>
    </location>
</feature>
<proteinExistence type="predicted"/>
<reference evidence="2 3" key="1">
    <citation type="submission" date="2019-12" db="EMBL/GenBank/DDBJ databases">
        <title>The draft genomic sequence of strain Chitinophaga oryziterrae JCM 16595.</title>
        <authorList>
            <person name="Zhang X."/>
        </authorList>
    </citation>
    <scope>NUCLEOTIDE SEQUENCE [LARGE SCALE GENOMIC DNA]</scope>
    <source>
        <strain evidence="2 3">JCM 16595</strain>
    </source>
</reference>
<gene>
    <name evidence="2" type="ORF">GO495_04145</name>
</gene>
<evidence type="ECO:0000313" key="2">
    <source>
        <dbReference type="EMBL" id="MVT39763.1"/>
    </source>
</evidence>
<accession>A0A6N8J3Z6</accession>
<dbReference type="EMBL" id="WRXO01000001">
    <property type="protein sequence ID" value="MVT39763.1"/>
    <property type="molecule type" value="Genomic_DNA"/>
</dbReference>
<dbReference type="InterPro" id="IPR036514">
    <property type="entry name" value="SGNH_hydro_sf"/>
</dbReference>
<dbReference type="Pfam" id="PF13472">
    <property type="entry name" value="Lipase_GDSL_2"/>
    <property type="match status" value="1"/>
</dbReference>
<name>A0A6N8J3Z6_9BACT</name>
<dbReference type="PANTHER" id="PTHR30383:SF29">
    <property type="entry name" value="SGNH HYDROLASE-TYPE ESTERASE DOMAIN-CONTAINING PROTEIN"/>
    <property type="match status" value="1"/>
</dbReference>
<dbReference type="AlphaFoldDB" id="A0A6N8J3Z6"/>
<dbReference type="GO" id="GO:0016788">
    <property type="term" value="F:hydrolase activity, acting on ester bonds"/>
    <property type="evidence" value="ECO:0007669"/>
    <property type="project" value="UniProtKB-ARBA"/>
</dbReference>
<protein>
    <submittedName>
        <fullName evidence="2">Lipolytic protein G-D-S-L family</fullName>
    </submittedName>
</protein>
<sequence>MAQKIATNVNIVFIGNSITHGATLSDPGSQAPPVMAAAWMEKQSGIGKVTISNQGVSGATSVDFLPSTATYYTKVAAAARKFMADETATMVFSIILGTNDSATQGPNGSPVSPEDYRKNLEAIATKLLTDYPRCKVIFHYPTWYSPNTYNSSIYLQAGLDRLQTYFPEIDALVNSYKKTYPGQVTVGDKQAFSYFKKHFQTDLQAEEGWQGVFYLHPNKQGAAALGEFWGKAIYKAVR</sequence>
<dbReference type="InterPro" id="IPR051532">
    <property type="entry name" value="Ester_Hydrolysis_Enzymes"/>
</dbReference>
<dbReference type="OrthoDB" id="9796689at2"/>
<keyword evidence="3" id="KW-1185">Reference proteome</keyword>
<comment type="caution">
    <text evidence="2">The sequence shown here is derived from an EMBL/GenBank/DDBJ whole genome shotgun (WGS) entry which is preliminary data.</text>
</comment>
<dbReference type="Proteomes" id="UP000468388">
    <property type="component" value="Unassembled WGS sequence"/>
</dbReference>
<evidence type="ECO:0000313" key="3">
    <source>
        <dbReference type="Proteomes" id="UP000468388"/>
    </source>
</evidence>
<dbReference type="InterPro" id="IPR013830">
    <property type="entry name" value="SGNH_hydro"/>
</dbReference>
<dbReference type="Gene3D" id="3.40.50.1110">
    <property type="entry name" value="SGNH hydrolase"/>
    <property type="match status" value="1"/>
</dbReference>
<evidence type="ECO:0000259" key="1">
    <source>
        <dbReference type="Pfam" id="PF13472"/>
    </source>
</evidence>
<organism evidence="2 3">
    <name type="scientific">Chitinophaga oryziterrae</name>
    <dbReference type="NCBI Taxonomy" id="1031224"/>
    <lineage>
        <taxon>Bacteria</taxon>
        <taxon>Pseudomonadati</taxon>
        <taxon>Bacteroidota</taxon>
        <taxon>Chitinophagia</taxon>
        <taxon>Chitinophagales</taxon>
        <taxon>Chitinophagaceae</taxon>
        <taxon>Chitinophaga</taxon>
    </lineage>
</organism>
<dbReference type="SUPFAM" id="SSF52266">
    <property type="entry name" value="SGNH hydrolase"/>
    <property type="match status" value="1"/>
</dbReference>